<feature type="compositionally biased region" description="Basic and acidic residues" evidence="7">
    <location>
        <begin position="239"/>
        <end position="252"/>
    </location>
</feature>
<evidence type="ECO:0000256" key="1">
    <source>
        <dbReference type="ARBA" id="ARBA00004604"/>
    </source>
</evidence>
<proteinExistence type="inferred from homology"/>
<keyword evidence="9" id="KW-1185">Reference proteome</keyword>
<accession>A0A6A6HM07</accession>
<evidence type="ECO:0000313" key="9">
    <source>
        <dbReference type="Proteomes" id="UP000800092"/>
    </source>
</evidence>
<feature type="coiled-coil region" evidence="6">
    <location>
        <begin position="364"/>
        <end position="391"/>
    </location>
</feature>
<evidence type="ECO:0000256" key="5">
    <source>
        <dbReference type="ARBA" id="ARBA00023242"/>
    </source>
</evidence>
<evidence type="ECO:0000256" key="7">
    <source>
        <dbReference type="SAM" id="MobiDB-lite"/>
    </source>
</evidence>
<feature type="compositionally biased region" description="Basic and acidic residues" evidence="7">
    <location>
        <begin position="450"/>
        <end position="462"/>
    </location>
</feature>
<feature type="compositionally biased region" description="Basic residues" evidence="7">
    <location>
        <begin position="548"/>
        <end position="570"/>
    </location>
</feature>
<name>A0A6A6HM07_VIRVR</name>
<dbReference type="GO" id="GO:0006364">
    <property type="term" value="P:rRNA processing"/>
    <property type="evidence" value="ECO:0007669"/>
    <property type="project" value="TreeGrafter"/>
</dbReference>
<dbReference type="OrthoDB" id="443772at2759"/>
<dbReference type="GO" id="GO:0034399">
    <property type="term" value="C:nuclear periphery"/>
    <property type="evidence" value="ECO:0007669"/>
    <property type="project" value="TreeGrafter"/>
</dbReference>
<dbReference type="GO" id="GO:0042273">
    <property type="term" value="P:ribosomal large subunit biogenesis"/>
    <property type="evidence" value="ECO:0007669"/>
    <property type="project" value="TreeGrafter"/>
</dbReference>
<dbReference type="PANTHER" id="PTHR13028:SF0">
    <property type="entry name" value="RRNA-PROCESSING PROTEIN EBP2-RELATED"/>
    <property type="match status" value="1"/>
</dbReference>
<protein>
    <submittedName>
        <fullName evidence="8">Ebp2-domain-containing protein</fullName>
    </submittedName>
</protein>
<keyword evidence="3" id="KW-0690">Ribosome biogenesis</keyword>
<comment type="subcellular location">
    <subcellularLocation>
        <location evidence="1">Nucleus</location>
        <location evidence="1">Nucleolus</location>
    </subcellularLocation>
</comment>
<dbReference type="PANTHER" id="PTHR13028">
    <property type="entry name" value="RRNA PROCESSING PROTEIN EBNA1-BINDING PROTEIN-RELATED"/>
    <property type="match status" value="1"/>
</dbReference>
<dbReference type="Proteomes" id="UP000800092">
    <property type="component" value="Unassembled WGS sequence"/>
</dbReference>
<evidence type="ECO:0000313" key="8">
    <source>
        <dbReference type="EMBL" id="KAF2238892.1"/>
    </source>
</evidence>
<evidence type="ECO:0000256" key="2">
    <source>
        <dbReference type="ARBA" id="ARBA00007336"/>
    </source>
</evidence>
<feature type="compositionally biased region" description="Basic and acidic residues" evidence="7">
    <location>
        <begin position="23"/>
        <end position="33"/>
    </location>
</feature>
<sequence length="570" mass="63592">MKYSHRKAQMEANRLKNLANPNFEKKQVKYDREKKKREEKRSLRMQAIINGMEIDMSYMKGMSNRQRKKEEARIREAKNIREQRLAEMGLGKESASRESSPPSSDNGAASDNGGVKLNGDKNGPEDITFATEQQATRTDGADSQPKEQTNLGKKRKNAATAQSEGEKEGIKKQKKATAESSIEESKAVQGKAKVGREQKAERAVKPAQVPAASSEAEDEPSEKGEGSADSDEADEIENGEERVTIDASRLDDSDSSDSDDEDDEDDEDAIIADAVDDVTQAQMEGQEGRASENVEVEEDIPLSDLDSLASEEKGDIIPHQRLSINNRAALEKAWKSIALPYSKLQFSDHMTTTTTEPVQITDINDDLERELAFYRQCLDAANEARRKLKKEDVPFSRPADYFAEMVKSDEHMGKIKQKLVDEAAGKKAAAEARKQRDLKKFGKQVQIAKQQERAKEKRDTMEKINVLKRKRQNAGLDAADESELFDVALEDAAETDRKERAARKAAAAGKPNAKRQKKDEKYGFGGKKRHAKNNDANSTNDMSGFSTKKMKGKKDKKHRPGKSKRANARL</sequence>
<feature type="region of interest" description="Disordered" evidence="7">
    <location>
        <begin position="433"/>
        <end position="462"/>
    </location>
</feature>
<keyword evidence="4 6" id="KW-0175">Coiled coil</keyword>
<evidence type="ECO:0000256" key="6">
    <source>
        <dbReference type="SAM" id="Coils"/>
    </source>
</evidence>
<reference evidence="8" key="1">
    <citation type="journal article" date="2020" name="Stud. Mycol.">
        <title>101 Dothideomycetes genomes: a test case for predicting lifestyles and emergence of pathogens.</title>
        <authorList>
            <person name="Haridas S."/>
            <person name="Albert R."/>
            <person name="Binder M."/>
            <person name="Bloem J."/>
            <person name="Labutti K."/>
            <person name="Salamov A."/>
            <person name="Andreopoulos B."/>
            <person name="Baker S."/>
            <person name="Barry K."/>
            <person name="Bills G."/>
            <person name="Bluhm B."/>
            <person name="Cannon C."/>
            <person name="Castanera R."/>
            <person name="Culley D."/>
            <person name="Daum C."/>
            <person name="Ezra D."/>
            <person name="Gonzalez J."/>
            <person name="Henrissat B."/>
            <person name="Kuo A."/>
            <person name="Liang C."/>
            <person name="Lipzen A."/>
            <person name="Lutzoni F."/>
            <person name="Magnuson J."/>
            <person name="Mondo S."/>
            <person name="Nolan M."/>
            <person name="Ohm R."/>
            <person name="Pangilinan J."/>
            <person name="Park H.-J."/>
            <person name="Ramirez L."/>
            <person name="Alfaro M."/>
            <person name="Sun H."/>
            <person name="Tritt A."/>
            <person name="Yoshinaga Y."/>
            <person name="Zwiers L.-H."/>
            <person name="Turgeon B."/>
            <person name="Goodwin S."/>
            <person name="Spatafora J."/>
            <person name="Crous P."/>
            <person name="Grigoriev I."/>
        </authorList>
    </citation>
    <scope>NUCLEOTIDE SEQUENCE</scope>
    <source>
        <strain evidence="8">Tuck. ex Michener</strain>
    </source>
</reference>
<organism evidence="8 9">
    <name type="scientific">Viridothelium virens</name>
    <name type="common">Speckled blister lichen</name>
    <name type="synonym">Trypethelium virens</name>
    <dbReference type="NCBI Taxonomy" id="1048519"/>
    <lineage>
        <taxon>Eukaryota</taxon>
        <taxon>Fungi</taxon>
        <taxon>Dikarya</taxon>
        <taxon>Ascomycota</taxon>
        <taxon>Pezizomycotina</taxon>
        <taxon>Dothideomycetes</taxon>
        <taxon>Dothideomycetes incertae sedis</taxon>
        <taxon>Trypetheliales</taxon>
        <taxon>Trypetheliaceae</taxon>
        <taxon>Viridothelium</taxon>
    </lineage>
</organism>
<dbReference type="GO" id="GO:0005730">
    <property type="term" value="C:nucleolus"/>
    <property type="evidence" value="ECO:0007669"/>
    <property type="project" value="UniProtKB-SubCell"/>
</dbReference>
<evidence type="ECO:0000256" key="4">
    <source>
        <dbReference type="ARBA" id="ARBA00023054"/>
    </source>
</evidence>
<keyword evidence="5" id="KW-0539">Nucleus</keyword>
<evidence type="ECO:0000256" key="3">
    <source>
        <dbReference type="ARBA" id="ARBA00022517"/>
    </source>
</evidence>
<feature type="compositionally biased region" description="Basic and acidic residues" evidence="7">
    <location>
        <begin position="68"/>
        <end position="85"/>
    </location>
</feature>
<feature type="compositionally biased region" description="Acidic residues" evidence="7">
    <location>
        <begin position="228"/>
        <end position="238"/>
    </location>
</feature>
<feature type="region of interest" description="Disordered" evidence="7">
    <location>
        <begin position="58"/>
        <end position="315"/>
    </location>
</feature>
<gene>
    <name evidence="8" type="ORF">EV356DRAFT_563582</name>
</gene>
<feature type="region of interest" description="Disordered" evidence="7">
    <location>
        <begin position="493"/>
        <end position="570"/>
    </location>
</feature>
<comment type="similarity">
    <text evidence="2">Belongs to the EBP2 family.</text>
</comment>
<feature type="compositionally biased region" description="Acidic residues" evidence="7">
    <location>
        <begin position="253"/>
        <end position="276"/>
    </location>
</feature>
<dbReference type="InterPro" id="IPR008610">
    <property type="entry name" value="Ebp2"/>
</dbReference>
<dbReference type="GO" id="GO:0030687">
    <property type="term" value="C:preribosome, large subunit precursor"/>
    <property type="evidence" value="ECO:0007669"/>
    <property type="project" value="TreeGrafter"/>
</dbReference>
<feature type="compositionally biased region" description="Basic and acidic residues" evidence="7">
    <location>
        <begin position="194"/>
        <end position="204"/>
    </location>
</feature>
<feature type="region of interest" description="Disordered" evidence="7">
    <location>
        <begin position="16"/>
        <end position="43"/>
    </location>
</feature>
<dbReference type="EMBL" id="ML991774">
    <property type="protein sequence ID" value="KAF2238892.1"/>
    <property type="molecule type" value="Genomic_DNA"/>
</dbReference>
<dbReference type="Pfam" id="PF05890">
    <property type="entry name" value="Ebp2"/>
    <property type="match status" value="1"/>
</dbReference>
<dbReference type="AlphaFoldDB" id="A0A6A6HM07"/>